<gene>
    <name evidence="1" type="ORF">VFH_IV208840</name>
</gene>
<dbReference type="EMBL" id="OX451739">
    <property type="protein sequence ID" value="CAI8611006.1"/>
    <property type="molecule type" value="Genomic_DNA"/>
</dbReference>
<dbReference type="Proteomes" id="UP001157006">
    <property type="component" value="Chromosome 4"/>
</dbReference>
<dbReference type="AlphaFoldDB" id="A0AAV1AL68"/>
<sequence>MRALGPTHFESALLLCLQGNCPKNPASGPSKEVHHFGPGFEIVVTIGLLHETYGIPPSFSRTAPLTPFNTFLHLQSSNAVVPPHTTSFHPPPILYLLRIPRLRSFSDSLHHHQFNSAKS</sequence>
<protein>
    <submittedName>
        <fullName evidence="1">Uncharacterized protein</fullName>
    </submittedName>
</protein>
<organism evidence="1 2">
    <name type="scientific">Vicia faba</name>
    <name type="common">Broad bean</name>
    <name type="synonym">Faba vulgaris</name>
    <dbReference type="NCBI Taxonomy" id="3906"/>
    <lineage>
        <taxon>Eukaryota</taxon>
        <taxon>Viridiplantae</taxon>
        <taxon>Streptophyta</taxon>
        <taxon>Embryophyta</taxon>
        <taxon>Tracheophyta</taxon>
        <taxon>Spermatophyta</taxon>
        <taxon>Magnoliopsida</taxon>
        <taxon>eudicotyledons</taxon>
        <taxon>Gunneridae</taxon>
        <taxon>Pentapetalae</taxon>
        <taxon>rosids</taxon>
        <taxon>fabids</taxon>
        <taxon>Fabales</taxon>
        <taxon>Fabaceae</taxon>
        <taxon>Papilionoideae</taxon>
        <taxon>50 kb inversion clade</taxon>
        <taxon>NPAAA clade</taxon>
        <taxon>Hologalegina</taxon>
        <taxon>IRL clade</taxon>
        <taxon>Fabeae</taxon>
        <taxon>Vicia</taxon>
    </lineage>
</organism>
<proteinExistence type="predicted"/>
<accession>A0AAV1AL68</accession>
<evidence type="ECO:0000313" key="1">
    <source>
        <dbReference type="EMBL" id="CAI8611006.1"/>
    </source>
</evidence>
<evidence type="ECO:0000313" key="2">
    <source>
        <dbReference type="Proteomes" id="UP001157006"/>
    </source>
</evidence>
<reference evidence="1 2" key="1">
    <citation type="submission" date="2023-01" db="EMBL/GenBank/DDBJ databases">
        <authorList>
            <person name="Kreplak J."/>
        </authorList>
    </citation>
    <scope>NUCLEOTIDE SEQUENCE [LARGE SCALE GENOMIC DNA]</scope>
</reference>
<name>A0AAV1AL68_VICFA</name>
<keyword evidence="2" id="KW-1185">Reference proteome</keyword>